<dbReference type="InterPro" id="IPR013320">
    <property type="entry name" value="ConA-like_dom_sf"/>
</dbReference>
<proteinExistence type="predicted"/>
<evidence type="ECO:0000259" key="5">
    <source>
        <dbReference type="PROSITE" id="PS50279"/>
    </source>
</evidence>
<dbReference type="PROSITE" id="PS50279">
    <property type="entry name" value="BPTI_KUNITZ_2"/>
    <property type="match status" value="1"/>
</dbReference>
<dbReference type="Gene3D" id="2.60.120.200">
    <property type="match status" value="1"/>
</dbReference>
<dbReference type="PANTHER" id="PTHR10083">
    <property type="entry name" value="KUNITZ-TYPE PROTEASE INHIBITOR-RELATED"/>
    <property type="match status" value="1"/>
</dbReference>
<dbReference type="SMART" id="SM00131">
    <property type="entry name" value="KU"/>
    <property type="match status" value="1"/>
</dbReference>
<organism evidence="6 7">
    <name type="scientific">Dryococelus australis</name>
    <dbReference type="NCBI Taxonomy" id="614101"/>
    <lineage>
        <taxon>Eukaryota</taxon>
        <taxon>Metazoa</taxon>
        <taxon>Ecdysozoa</taxon>
        <taxon>Arthropoda</taxon>
        <taxon>Hexapoda</taxon>
        <taxon>Insecta</taxon>
        <taxon>Pterygota</taxon>
        <taxon>Neoptera</taxon>
        <taxon>Polyneoptera</taxon>
        <taxon>Phasmatodea</taxon>
        <taxon>Verophasmatodea</taxon>
        <taxon>Anareolatae</taxon>
        <taxon>Phasmatidae</taxon>
        <taxon>Eurycanthinae</taxon>
        <taxon>Dryococelus</taxon>
    </lineage>
</organism>
<evidence type="ECO:0000256" key="3">
    <source>
        <dbReference type="ARBA" id="ARBA00023157"/>
    </source>
</evidence>
<evidence type="ECO:0000313" key="6">
    <source>
        <dbReference type="EMBL" id="KAJ8878133.1"/>
    </source>
</evidence>
<keyword evidence="3" id="KW-1015">Disulfide bond</keyword>
<feature type="region of interest" description="Disordered" evidence="4">
    <location>
        <begin position="1"/>
        <end position="29"/>
    </location>
</feature>
<evidence type="ECO:0000313" key="7">
    <source>
        <dbReference type="Proteomes" id="UP001159363"/>
    </source>
</evidence>
<dbReference type="Proteomes" id="UP001159363">
    <property type="component" value="Chromosome 7"/>
</dbReference>
<dbReference type="PRINTS" id="PR00759">
    <property type="entry name" value="BASICPTASE"/>
</dbReference>
<dbReference type="InterPro" id="IPR050098">
    <property type="entry name" value="TFPI/VKTCI-like"/>
</dbReference>
<protein>
    <recommendedName>
        <fullName evidence="5">BPTI/Kunitz inhibitor domain-containing protein</fullName>
    </recommendedName>
</protein>
<dbReference type="SUPFAM" id="SSF49899">
    <property type="entry name" value="Concanavalin A-like lectins/glucanases"/>
    <property type="match status" value="1"/>
</dbReference>
<dbReference type="EMBL" id="JARBHB010000008">
    <property type="protein sequence ID" value="KAJ8878133.1"/>
    <property type="molecule type" value="Genomic_DNA"/>
</dbReference>
<dbReference type="InterPro" id="IPR020901">
    <property type="entry name" value="Prtase_inh_Kunz-CS"/>
</dbReference>
<dbReference type="PANTHER" id="PTHR10083:SF328">
    <property type="entry name" value="TISSUE FACTOR PATHWAY INHIBITOR"/>
    <property type="match status" value="1"/>
</dbReference>
<feature type="compositionally biased region" description="Basic and acidic residues" evidence="4">
    <location>
        <begin position="1"/>
        <end position="24"/>
    </location>
</feature>
<evidence type="ECO:0000256" key="4">
    <source>
        <dbReference type="SAM" id="MobiDB-lite"/>
    </source>
</evidence>
<keyword evidence="7" id="KW-1185">Reference proteome</keyword>
<name>A0ABQ9H1H4_9NEOP</name>
<dbReference type="SUPFAM" id="SSF57362">
    <property type="entry name" value="BPTI-like"/>
    <property type="match status" value="1"/>
</dbReference>
<evidence type="ECO:0000256" key="1">
    <source>
        <dbReference type="ARBA" id="ARBA00022690"/>
    </source>
</evidence>
<dbReference type="CDD" id="cd22638">
    <property type="entry name" value="Kunitz_amblin-like"/>
    <property type="match status" value="1"/>
</dbReference>
<dbReference type="Pfam" id="PF00014">
    <property type="entry name" value="Kunitz_BPTI"/>
    <property type="match status" value="1"/>
</dbReference>
<dbReference type="Gene3D" id="4.10.410.10">
    <property type="entry name" value="Pancreatic trypsin inhibitor Kunitz domain"/>
    <property type="match status" value="1"/>
</dbReference>
<dbReference type="InterPro" id="IPR002223">
    <property type="entry name" value="Kunitz_BPTI"/>
</dbReference>
<dbReference type="InterPro" id="IPR036880">
    <property type="entry name" value="Kunitz_BPTI_sf"/>
</dbReference>
<gene>
    <name evidence="6" type="ORF">PR048_022600</name>
</gene>
<keyword evidence="1" id="KW-0646">Protease inhibitor</keyword>
<keyword evidence="2" id="KW-0722">Serine protease inhibitor</keyword>
<reference evidence="6 7" key="1">
    <citation type="submission" date="2023-02" db="EMBL/GenBank/DDBJ databases">
        <title>LHISI_Scaffold_Assembly.</title>
        <authorList>
            <person name="Stuart O.P."/>
            <person name="Cleave R."/>
            <person name="Magrath M.J.L."/>
            <person name="Mikheyev A.S."/>
        </authorList>
    </citation>
    <scope>NUCLEOTIDE SEQUENCE [LARGE SCALE GENOMIC DNA]</scope>
    <source>
        <strain evidence="6">Daus_M_001</strain>
        <tissue evidence="6">Leg muscle</tissue>
    </source>
</reference>
<dbReference type="PROSITE" id="PS00280">
    <property type="entry name" value="BPTI_KUNITZ_1"/>
    <property type="match status" value="1"/>
</dbReference>
<feature type="domain" description="BPTI/Kunitz inhibitor" evidence="5">
    <location>
        <begin position="156"/>
        <end position="206"/>
    </location>
</feature>
<sequence>MRVKRDEYGAEPECKGGETGDPRENPPTSGIVRNNCRMPKFGSDPAVGAVTLCYYNLLLEYRFGTPLILAVTSAVVGIMSDNAAGQWVFSGICRSTPPLAFRCLSVLTSPAPKTILHGSVTSHAMLLACLALAAGLLVPPAAPSSDNLWKQFPERCTLPPETGECRSFVHKWFFDPATRTCNTFVWGGCPGNDNRFDTEGDCYETCSPGNYTRPWYMEKPVETKPLKKPKAPSKSVTISPLIPSLAPTPIPVHKRGAELTFQETGHHMVFMFAKAGTYIQVDGQRSFQLRFCREISLQFRTRLPHGLLVYHSVKGQPEGIGPYALYIIVENGQLKVVHVFGKHSTSVTVGKGKASFLICQSPVTSASPAGLHPFSLLPPLPITRRFCNPHGPSHLSSP</sequence>
<evidence type="ECO:0000256" key="2">
    <source>
        <dbReference type="ARBA" id="ARBA00022900"/>
    </source>
</evidence>
<comment type="caution">
    <text evidence="6">The sequence shown here is derived from an EMBL/GenBank/DDBJ whole genome shotgun (WGS) entry which is preliminary data.</text>
</comment>
<accession>A0ABQ9H1H4</accession>